<proteinExistence type="inferred from homology"/>
<evidence type="ECO:0000256" key="1">
    <source>
        <dbReference type="ARBA" id="ARBA00001974"/>
    </source>
</evidence>
<keyword evidence="3" id="KW-0503">Monooxygenase</keyword>
<reference evidence="4" key="1">
    <citation type="submission" date="2023-04" db="EMBL/GenBank/DDBJ databases">
        <title>Genomic characterization of faba bean (Vicia faba) microsymbionts in Mexican soils.</title>
        <authorList>
            <person name="Rivera Orduna F.N."/>
            <person name="Guevara-Luna J."/>
            <person name="Yan J."/>
            <person name="Arroyo-Herrera I."/>
            <person name="Li Y."/>
            <person name="Vasquez-Murrieta M.S."/>
            <person name="Wang E.T."/>
        </authorList>
    </citation>
    <scope>NUCLEOTIDE SEQUENCE</scope>
    <source>
        <strain evidence="4">CH26</strain>
    </source>
</reference>
<comment type="cofactor">
    <cofactor evidence="1">
        <name>FAD</name>
        <dbReference type="ChEBI" id="CHEBI:57692"/>
    </cofactor>
</comment>
<sequence length="50" mass="5443">MAQQHLDVLIIGAGISGIGIGVHLTQKAPNKTFAILERRQTIGGTWDLFR</sequence>
<evidence type="ECO:0000313" key="4">
    <source>
        <dbReference type="EMBL" id="MDR9778811.1"/>
    </source>
</evidence>
<comment type="similarity">
    <text evidence="2">Belongs to the FAD-binding monooxygenase family.</text>
</comment>
<dbReference type="GO" id="GO:0004497">
    <property type="term" value="F:monooxygenase activity"/>
    <property type="evidence" value="ECO:0007669"/>
    <property type="project" value="UniProtKB-KW"/>
</dbReference>
<gene>
    <name evidence="4" type="ORF">RJJ65_40405</name>
</gene>
<dbReference type="PANTHER" id="PTHR43872:SF1">
    <property type="entry name" value="MONOOXYGENASE, PUTATIVE (AFU_ORTHOLOGUE AFUA_8G02570)-RELATED"/>
    <property type="match status" value="1"/>
</dbReference>
<dbReference type="Gene3D" id="3.50.50.60">
    <property type="entry name" value="FAD/NAD(P)-binding domain"/>
    <property type="match status" value="1"/>
</dbReference>
<dbReference type="InterPro" id="IPR036188">
    <property type="entry name" value="FAD/NAD-bd_sf"/>
</dbReference>
<protein>
    <submittedName>
        <fullName evidence="4">NAD(P)-binding protein</fullName>
    </submittedName>
</protein>
<dbReference type="Pfam" id="PF13450">
    <property type="entry name" value="NAD_binding_8"/>
    <property type="match status" value="1"/>
</dbReference>
<accession>A0AAJ2H6S6</accession>
<dbReference type="Proteomes" id="UP001268610">
    <property type="component" value="Unassembled WGS sequence"/>
</dbReference>
<comment type="caution">
    <text evidence="4">The sequence shown here is derived from an EMBL/GenBank/DDBJ whole genome shotgun (WGS) entry which is preliminary data.</text>
</comment>
<evidence type="ECO:0000256" key="3">
    <source>
        <dbReference type="ARBA" id="ARBA00023033"/>
    </source>
</evidence>
<keyword evidence="3" id="KW-0560">Oxidoreductase</keyword>
<feature type="non-terminal residue" evidence="4">
    <location>
        <position position="50"/>
    </location>
</feature>
<dbReference type="InterPro" id="IPR051820">
    <property type="entry name" value="FAD-binding_MO"/>
</dbReference>
<name>A0AAJ2H6S6_9HYPH</name>
<dbReference type="RefSeq" id="WP_310866789.1">
    <property type="nucleotide sequence ID" value="NZ_JAVLSF010001239.1"/>
</dbReference>
<dbReference type="AlphaFoldDB" id="A0AAJ2H6S6"/>
<evidence type="ECO:0000313" key="5">
    <source>
        <dbReference type="Proteomes" id="UP001268610"/>
    </source>
</evidence>
<evidence type="ECO:0000256" key="2">
    <source>
        <dbReference type="ARBA" id="ARBA00010139"/>
    </source>
</evidence>
<dbReference type="PANTHER" id="PTHR43872">
    <property type="entry name" value="MONOOXYGENASE, PUTATIVE (AFU_ORTHOLOGUE AFUA_8G02570)-RELATED"/>
    <property type="match status" value="1"/>
</dbReference>
<dbReference type="SUPFAM" id="SSF51905">
    <property type="entry name" value="FAD/NAD(P)-binding domain"/>
    <property type="match status" value="1"/>
</dbReference>
<organism evidence="4 5">
    <name type="scientific">Rhizobium hidalgonense</name>
    <dbReference type="NCBI Taxonomy" id="1538159"/>
    <lineage>
        <taxon>Bacteria</taxon>
        <taxon>Pseudomonadati</taxon>
        <taxon>Pseudomonadota</taxon>
        <taxon>Alphaproteobacteria</taxon>
        <taxon>Hyphomicrobiales</taxon>
        <taxon>Rhizobiaceae</taxon>
        <taxon>Rhizobium/Agrobacterium group</taxon>
        <taxon>Rhizobium</taxon>
    </lineage>
</organism>
<dbReference type="EMBL" id="JAVLSF010001239">
    <property type="protein sequence ID" value="MDR9778811.1"/>
    <property type="molecule type" value="Genomic_DNA"/>
</dbReference>